<dbReference type="InterPro" id="IPR002861">
    <property type="entry name" value="Reeler_dom"/>
</dbReference>
<dbReference type="Proteomes" id="UP000265140">
    <property type="component" value="Chromosome 24"/>
</dbReference>
<proteinExistence type="predicted"/>
<dbReference type="PANTHER" id="PTHR45828">
    <property type="entry name" value="CYTOCHROME B561/FERRIC REDUCTASE TRANSMEMBRANE"/>
    <property type="match status" value="1"/>
</dbReference>
<evidence type="ECO:0000259" key="3">
    <source>
        <dbReference type="PROSITE" id="PS51019"/>
    </source>
</evidence>
<feature type="compositionally biased region" description="Pro residues" evidence="1">
    <location>
        <begin position="273"/>
        <end position="283"/>
    </location>
</feature>
<keyword evidence="2" id="KW-0812">Transmembrane</keyword>
<evidence type="ECO:0000256" key="1">
    <source>
        <dbReference type="SAM" id="MobiDB-lite"/>
    </source>
</evidence>
<feature type="domain" description="Reelin" evidence="3">
    <location>
        <begin position="68"/>
        <end position="237"/>
    </location>
</feature>
<dbReference type="Pfam" id="PF02014">
    <property type="entry name" value="Reeler"/>
    <property type="match status" value="1"/>
</dbReference>
<dbReference type="AlphaFoldDB" id="A0A6Q2ZF55"/>
<dbReference type="Ensembl" id="ENSELUT00000055030.2">
    <property type="protein sequence ID" value="ENSELUP00000076361.2"/>
    <property type="gene ID" value="ENSELUG00000026641.2"/>
</dbReference>
<dbReference type="InterPro" id="IPR051237">
    <property type="entry name" value="Ferric-chelate_Red/DefProt"/>
</dbReference>
<accession>A0A6Q2ZF55</accession>
<feature type="transmembrane region" description="Helical" evidence="2">
    <location>
        <begin position="49"/>
        <end position="69"/>
    </location>
</feature>
<dbReference type="PANTHER" id="PTHR45828:SF51">
    <property type="entry name" value="REELIN DOMAIN-CONTAINING PROTEIN 1"/>
    <property type="match status" value="1"/>
</dbReference>
<keyword evidence="5" id="KW-1185">Reference proteome</keyword>
<reference evidence="4" key="2">
    <citation type="submission" date="2020-02" db="EMBL/GenBank/DDBJ databases">
        <title>Esox lucius (northern pike) genome, fEsoLuc1, primary haplotype.</title>
        <authorList>
            <person name="Myers G."/>
            <person name="Karagic N."/>
            <person name="Meyer A."/>
            <person name="Pippel M."/>
            <person name="Reichard M."/>
            <person name="Winkler S."/>
            <person name="Tracey A."/>
            <person name="Sims Y."/>
            <person name="Howe K."/>
            <person name="Rhie A."/>
            <person name="Formenti G."/>
            <person name="Durbin R."/>
            <person name="Fedrigo O."/>
            <person name="Jarvis E.D."/>
        </authorList>
    </citation>
    <scope>NUCLEOTIDE SEQUENCE [LARGE SCALE GENOMIC DNA]</scope>
</reference>
<dbReference type="Bgee" id="ENSELUG00000026641">
    <property type="expression patterns" value="Expressed in camera-type eye and 2 other cell types or tissues"/>
</dbReference>
<feature type="region of interest" description="Disordered" evidence="1">
    <location>
        <begin position="255"/>
        <end position="337"/>
    </location>
</feature>
<keyword evidence="2" id="KW-1133">Transmembrane helix</keyword>
<keyword evidence="2" id="KW-0472">Membrane</keyword>
<dbReference type="PROSITE" id="PS51019">
    <property type="entry name" value="REELIN"/>
    <property type="match status" value="1"/>
</dbReference>
<evidence type="ECO:0000256" key="2">
    <source>
        <dbReference type="SAM" id="Phobius"/>
    </source>
</evidence>
<evidence type="ECO:0000313" key="4">
    <source>
        <dbReference type="Ensembl" id="ENSELUP00000076361.2"/>
    </source>
</evidence>
<protein>
    <recommendedName>
        <fullName evidence="3">Reelin domain-containing protein</fullName>
    </recommendedName>
</protein>
<name>A0A6Q2ZF55_ESOLU</name>
<reference evidence="4" key="4">
    <citation type="submission" date="2025-09" db="UniProtKB">
        <authorList>
            <consortium name="Ensembl"/>
        </authorList>
    </citation>
    <scope>IDENTIFICATION</scope>
</reference>
<dbReference type="CDD" id="cd08544">
    <property type="entry name" value="Reeler"/>
    <property type="match status" value="1"/>
</dbReference>
<dbReference type="GeneTree" id="ENSGT00940000163277"/>
<evidence type="ECO:0000313" key="5">
    <source>
        <dbReference type="Proteomes" id="UP000265140"/>
    </source>
</evidence>
<dbReference type="InterPro" id="IPR042307">
    <property type="entry name" value="Reeler_sf"/>
</dbReference>
<sequence>MLVFAWGGSSSSISMWSSSKGWGQCQLVLLRSTCIHHRSVEQQRPKTKVTMCISAAVPLWVGVAFSLILPTLGFSRGASPASCLEMSPGHVRTHPQNPHRSHVTLYTSASSYLPGDLVTVTVRSTRDFMGFLLQARSLGVAGGRGRGAGGRVAGAWTLTPPGTHTLDCFGNHDSLTHSDKQLKRNLSFVWRAPDTTVGDIRFYITVVQSYFVYWARVESAVLHDGSRSLPGWGNASEVVGGSGSSKLQKKETILTSPAAPGLHPRLLLGGEPPNYPHPEPSPVPRRSHSDPLTPHSPSGSPPPMFNPVPQNHSLGPQPNLKTKRQPRTPEREAKIPNTVPTQSAWELGVLLVCAACLGTVLAGGFRFVCGQYCKKHTGVTLNDRERDYDRDRDHGEGMIHVQECGDLVRVRRIRENSFLLLAEYNLLPPPGN</sequence>
<feature type="transmembrane region" description="Helical" evidence="2">
    <location>
        <begin position="344"/>
        <end position="365"/>
    </location>
</feature>
<reference evidence="5" key="1">
    <citation type="journal article" date="2014" name="PLoS ONE">
        <title>The genome and linkage map of the northern pike (Esox lucius): conserved synteny revealed between the salmonid sister group and the Neoteleostei.</title>
        <authorList>
            <person name="Rondeau E.B."/>
            <person name="Minkley D.R."/>
            <person name="Leong J.S."/>
            <person name="Messmer A.M."/>
            <person name="Jantzen J.R."/>
            <person name="von Schalburg K.R."/>
            <person name="Lemon C."/>
            <person name="Bird N.H."/>
            <person name="Koop B.F."/>
        </authorList>
    </citation>
    <scope>NUCLEOTIDE SEQUENCE</scope>
</reference>
<dbReference type="Gene3D" id="2.60.40.4060">
    <property type="entry name" value="Reeler domain"/>
    <property type="match status" value="1"/>
</dbReference>
<reference evidence="4" key="3">
    <citation type="submission" date="2025-08" db="UniProtKB">
        <authorList>
            <consortium name="Ensembl"/>
        </authorList>
    </citation>
    <scope>IDENTIFICATION</scope>
</reference>
<dbReference type="GO" id="GO:0016020">
    <property type="term" value="C:membrane"/>
    <property type="evidence" value="ECO:0007669"/>
    <property type="project" value="TreeGrafter"/>
</dbReference>
<feature type="compositionally biased region" description="Polar residues" evidence="1">
    <location>
        <begin position="308"/>
        <end position="320"/>
    </location>
</feature>
<organism evidence="4 5">
    <name type="scientific">Esox lucius</name>
    <name type="common">Northern pike</name>
    <dbReference type="NCBI Taxonomy" id="8010"/>
    <lineage>
        <taxon>Eukaryota</taxon>
        <taxon>Metazoa</taxon>
        <taxon>Chordata</taxon>
        <taxon>Craniata</taxon>
        <taxon>Vertebrata</taxon>
        <taxon>Euteleostomi</taxon>
        <taxon>Actinopterygii</taxon>
        <taxon>Neopterygii</taxon>
        <taxon>Teleostei</taxon>
        <taxon>Protacanthopterygii</taxon>
        <taxon>Esociformes</taxon>
        <taxon>Esocidae</taxon>
        <taxon>Esox</taxon>
    </lineage>
</organism>